<dbReference type="GO" id="GO:0016747">
    <property type="term" value="F:acyltransferase activity, transferring groups other than amino-acyl groups"/>
    <property type="evidence" value="ECO:0007669"/>
    <property type="project" value="TreeGrafter"/>
</dbReference>
<gene>
    <name evidence="3" type="ORF">L1049_018331</name>
    <name evidence="2" type="ORF">L1049_021367</name>
</gene>
<evidence type="ECO:0000313" key="4">
    <source>
        <dbReference type="Proteomes" id="UP001415857"/>
    </source>
</evidence>
<name>A0AAP0WMQ2_LIQFO</name>
<dbReference type="Gene3D" id="3.30.559.10">
    <property type="entry name" value="Chloramphenicol acetyltransferase-like domain"/>
    <property type="match status" value="2"/>
</dbReference>
<reference evidence="3" key="2">
    <citation type="submission" date="2024-04" db="EMBL/GenBank/DDBJ databases">
        <authorList>
            <person name="Xu W."/>
            <person name="Ren C."/>
        </authorList>
    </citation>
    <scope>NUCLEOTIDE SEQUENCE</scope>
    <source>
        <strain evidence="3">Hangzhou</strain>
        <tissue evidence="3">Leaves</tissue>
    </source>
</reference>
<comment type="caution">
    <text evidence="3">The sequence shown here is derived from an EMBL/GenBank/DDBJ whole genome shotgun (WGS) entry which is preliminary data.</text>
</comment>
<evidence type="ECO:0008006" key="5">
    <source>
        <dbReference type="Google" id="ProtNLM"/>
    </source>
</evidence>
<dbReference type="EMBL" id="JBBPBK010000012">
    <property type="protein sequence ID" value="KAK9273521.1"/>
    <property type="molecule type" value="Genomic_DNA"/>
</dbReference>
<dbReference type="PANTHER" id="PTHR31642:SF26">
    <property type="entry name" value="HXXXD-TYPE ACYL-TRANSFERASE FAMILY PROTEIN"/>
    <property type="match status" value="1"/>
</dbReference>
<accession>A0AAP0WMQ2</accession>
<dbReference type="InterPro" id="IPR050317">
    <property type="entry name" value="Plant_Fungal_Acyltransferase"/>
</dbReference>
<dbReference type="Proteomes" id="UP001415857">
    <property type="component" value="Unassembled WGS sequence"/>
</dbReference>
<protein>
    <recommendedName>
        <fullName evidence="5">Protein ECERIFERUM 26-like</fullName>
    </recommendedName>
</protein>
<organism evidence="3 4">
    <name type="scientific">Liquidambar formosana</name>
    <name type="common">Formosan gum</name>
    <dbReference type="NCBI Taxonomy" id="63359"/>
    <lineage>
        <taxon>Eukaryota</taxon>
        <taxon>Viridiplantae</taxon>
        <taxon>Streptophyta</taxon>
        <taxon>Embryophyta</taxon>
        <taxon>Tracheophyta</taxon>
        <taxon>Spermatophyta</taxon>
        <taxon>Magnoliopsida</taxon>
        <taxon>eudicotyledons</taxon>
        <taxon>Gunneridae</taxon>
        <taxon>Pentapetalae</taxon>
        <taxon>Saxifragales</taxon>
        <taxon>Altingiaceae</taxon>
        <taxon>Liquidambar</taxon>
    </lineage>
</organism>
<evidence type="ECO:0000313" key="2">
    <source>
        <dbReference type="EMBL" id="KAK9265508.1"/>
    </source>
</evidence>
<dbReference type="InterPro" id="IPR023213">
    <property type="entry name" value="CAT-like_dom_sf"/>
</dbReference>
<reference evidence="3 4" key="1">
    <citation type="journal article" date="2024" name="Plant J.">
        <title>Genome sequences and population genomics reveal climatic adaptation and genomic divergence between two closely related sweetgum species.</title>
        <authorList>
            <person name="Xu W.Q."/>
            <person name="Ren C.Q."/>
            <person name="Zhang X.Y."/>
            <person name="Comes H.P."/>
            <person name="Liu X.H."/>
            <person name="Li Y.G."/>
            <person name="Kettle C.J."/>
            <person name="Jalonen R."/>
            <person name="Gaisberger H."/>
            <person name="Ma Y.Z."/>
            <person name="Qiu Y.X."/>
        </authorList>
    </citation>
    <scope>NUCLEOTIDE SEQUENCE [LARGE SCALE GENOMIC DNA]</scope>
    <source>
        <strain evidence="3">Hangzhou</strain>
    </source>
</reference>
<dbReference type="PANTHER" id="PTHR31642">
    <property type="entry name" value="TRICHOTHECENE 3-O-ACETYLTRANSFERASE"/>
    <property type="match status" value="1"/>
</dbReference>
<dbReference type="Pfam" id="PF02458">
    <property type="entry name" value="Transferase"/>
    <property type="match status" value="1"/>
</dbReference>
<dbReference type="EMBL" id="JBBPBK010000375">
    <property type="protein sequence ID" value="KAK9265508.1"/>
    <property type="molecule type" value="Genomic_DNA"/>
</dbReference>
<evidence type="ECO:0000313" key="3">
    <source>
        <dbReference type="EMBL" id="KAK9273521.1"/>
    </source>
</evidence>
<evidence type="ECO:0000256" key="1">
    <source>
        <dbReference type="ARBA" id="ARBA00009861"/>
    </source>
</evidence>
<proteinExistence type="inferred from homology"/>
<dbReference type="AlphaFoldDB" id="A0AAP0WMQ2"/>
<comment type="similarity">
    <text evidence="1">Belongs to the plant acyltransferase family.</text>
</comment>
<keyword evidence="4" id="KW-1185">Reference proteome</keyword>
<sequence length="391" mass="43748">MVRESLSEMLSHFPMVTGRLQRDDEGHWMIKCNDAGVRMVEARAKGSVEEWLRSVDRKKELKLVHWEEMFHKPFFWSTFYVQVTEFEEGGLAIGLSCFHLLADPTSATMLIKAWADTTLLGKMLSPPFFHPLPPRRPGNKNINHKPYTQLINHYKTSMATSIPITNVNHATVTLQFTDQMVQACMAMARSAGPADKPSPSPFEALAGLFWVCISKVKKVRKGLINMSICLDMRKVLGLDKGFFGNCMVYNKVHGEGFKENGLSDAAGAIGEVVAKMDTEGIADLIEWLECNDNQSCSPMNGRDLICASLEGVDPYLASFEYGYEPIRVSYYVEPVFGEGQVFILRSPPCEGPLSRVVMVTLPEEEAVKLCEDGLIMRFSPTILMGVNKHHS</sequence>